<feature type="transmembrane region" description="Helical" evidence="1">
    <location>
        <begin position="100"/>
        <end position="117"/>
    </location>
</feature>
<accession>A0ABR7L5I8</accession>
<feature type="transmembrane region" description="Helical" evidence="1">
    <location>
        <begin position="9"/>
        <end position="27"/>
    </location>
</feature>
<keyword evidence="1" id="KW-0812">Transmembrane</keyword>
<reference evidence="2 3" key="1">
    <citation type="submission" date="2020-06" db="EMBL/GenBank/DDBJ databases">
        <title>Actinokineospora xiongansis sp. nov., isolated from soil of Baiyangdian.</title>
        <authorList>
            <person name="Zhang X."/>
        </authorList>
    </citation>
    <scope>NUCLEOTIDE SEQUENCE [LARGE SCALE GENOMIC DNA]</scope>
    <source>
        <strain evidence="2 3">HBU206404</strain>
    </source>
</reference>
<organism evidence="2 3">
    <name type="scientific">Actinokineospora xionganensis</name>
    <dbReference type="NCBI Taxonomy" id="2684470"/>
    <lineage>
        <taxon>Bacteria</taxon>
        <taxon>Bacillati</taxon>
        <taxon>Actinomycetota</taxon>
        <taxon>Actinomycetes</taxon>
        <taxon>Pseudonocardiales</taxon>
        <taxon>Pseudonocardiaceae</taxon>
        <taxon>Actinokineospora</taxon>
    </lineage>
</organism>
<evidence type="ECO:0000313" key="2">
    <source>
        <dbReference type="EMBL" id="MBC6447813.1"/>
    </source>
</evidence>
<feature type="transmembrane region" description="Helical" evidence="1">
    <location>
        <begin position="47"/>
        <end position="64"/>
    </location>
</feature>
<evidence type="ECO:0000313" key="3">
    <source>
        <dbReference type="Proteomes" id="UP000734823"/>
    </source>
</evidence>
<dbReference type="RefSeq" id="WP_187220308.1">
    <property type="nucleotide sequence ID" value="NZ_JABVED010000005.1"/>
</dbReference>
<keyword evidence="3" id="KW-1185">Reference proteome</keyword>
<gene>
    <name evidence="2" type="ORF">GPZ80_11585</name>
</gene>
<proteinExistence type="predicted"/>
<keyword evidence="1" id="KW-1133">Transmembrane helix</keyword>
<sequence length="130" mass="14085">MGNIITKSIVALSALYAATFAVWMWAWPQAFSDYVGFPNHEHFLHDLGAFHFGIAVGLAMSLIWRDSILVVLTGFAAANLVHTVNHAMDLHLGGTTKDPYLIGGLTVIVAIGAALRARQLGDARMNEPQK</sequence>
<comment type="caution">
    <text evidence="2">The sequence shown here is derived from an EMBL/GenBank/DDBJ whole genome shotgun (WGS) entry which is preliminary data.</text>
</comment>
<feature type="transmembrane region" description="Helical" evidence="1">
    <location>
        <begin position="69"/>
        <end position="88"/>
    </location>
</feature>
<dbReference type="Proteomes" id="UP000734823">
    <property type="component" value="Unassembled WGS sequence"/>
</dbReference>
<evidence type="ECO:0000256" key="1">
    <source>
        <dbReference type="SAM" id="Phobius"/>
    </source>
</evidence>
<protein>
    <submittedName>
        <fullName evidence="2">Uncharacterized protein</fullName>
    </submittedName>
</protein>
<keyword evidence="1" id="KW-0472">Membrane</keyword>
<dbReference type="EMBL" id="JABVED010000005">
    <property type="protein sequence ID" value="MBC6447813.1"/>
    <property type="molecule type" value="Genomic_DNA"/>
</dbReference>
<name>A0ABR7L5I8_9PSEU</name>